<reference evidence="5" key="1">
    <citation type="submission" date="2016-01" db="EMBL/GenBank/DDBJ databases">
        <title>Draft genome of Chromobacterium sp. F49.</title>
        <authorList>
            <person name="Hong K.W."/>
        </authorList>
    </citation>
    <scope>NUCLEOTIDE SEQUENCE [LARGE SCALE GENOMIC DNA]</scope>
    <source>
        <strain evidence="5">P7IIIA</strain>
    </source>
</reference>
<dbReference type="PROSITE" id="PS51186">
    <property type="entry name" value="GNAT"/>
    <property type="match status" value="1"/>
</dbReference>
<dbReference type="Proteomes" id="UP000076567">
    <property type="component" value="Unassembled WGS sequence"/>
</dbReference>
<keyword evidence="5" id="KW-1185">Reference proteome</keyword>
<dbReference type="PANTHER" id="PTHR43877">
    <property type="entry name" value="AMINOALKYLPHOSPHONATE N-ACETYLTRANSFERASE-RELATED-RELATED"/>
    <property type="match status" value="1"/>
</dbReference>
<dbReference type="InterPro" id="IPR016181">
    <property type="entry name" value="Acyl_CoA_acyltransferase"/>
</dbReference>
<dbReference type="InterPro" id="IPR000182">
    <property type="entry name" value="GNAT_dom"/>
</dbReference>
<dbReference type="OrthoDB" id="9797826at2"/>
<sequence length="296" mass="34526">MKSEQVTMKTKGDFVNFCVKHRSRIDESFLSDKELINYSHELEQAYMIRDEKGEVIGAVSLLKTEEYITSKKARFRILFSELPDKLIYQELITSIHSHINTGDYMYTFSHENHKELRTLLENVGFHVERYVFVMEREDLEGTSFLFPKEYILMRFIEGEDEQFYCNVRNEAFKQLIGYTPLTIEALKDAEKAEDYLIGGTLLLFHKEKPVGVVRTGKEYFNDAYYATVNSLAVLPEYQGRGLGRHLLRACLTRGREEGFEKGFLCVNAENEGAAKLYEQEGFYKTESFVCYFLVKK</sequence>
<keyword evidence="2" id="KW-0012">Acyltransferase</keyword>
<dbReference type="CDD" id="cd04301">
    <property type="entry name" value="NAT_SF"/>
    <property type="match status" value="1"/>
</dbReference>
<accession>A0A163R2L9</accession>
<protein>
    <recommendedName>
        <fullName evidence="3">N-acetyltransferase domain-containing protein</fullName>
    </recommendedName>
</protein>
<feature type="domain" description="N-acetyltransferase" evidence="3">
    <location>
        <begin position="151"/>
        <end position="296"/>
    </location>
</feature>
<evidence type="ECO:0000256" key="1">
    <source>
        <dbReference type="ARBA" id="ARBA00022679"/>
    </source>
</evidence>
<evidence type="ECO:0000313" key="5">
    <source>
        <dbReference type="Proteomes" id="UP000076567"/>
    </source>
</evidence>
<evidence type="ECO:0000256" key="2">
    <source>
        <dbReference type="ARBA" id="ARBA00023315"/>
    </source>
</evidence>
<evidence type="ECO:0000259" key="3">
    <source>
        <dbReference type="PROSITE" id="PS51186"/>
    </source>
</evidence>
<dbReference type="PANTHER" id="PTHR43877:SF2">
    <property type="entry name" value="AMINOALKYLPHOSPHONATE N-ACETYLTRANSFERASE-RELATED"/>
    <property type="match status" value="1"/>
</dbReference>
<name>A0A163R2L9_9BACL</name>
<gene>
    <name evidence="4" type="ORF">AWM68_06880</name>
</gene>
<comment type="caution">
    <text evidence="4">The sequence shown here is derived from an EMBL/GenBank/DDBJ whole genome shotgun (WGS) entry which is preliminary data.</text>
</comment>
<dbReference type="Pfam" id="PF00583">
    <property type="entry name" value="Acetyltransf_1"/>
    <property type="match status" value="1"/>
</dbReference>
<dbReference type="Gene3D" id="3.40.630.30">
    <property type="match status" value="1"/>
</dbReference>
<evidence type="ECO:0000313" key="4">
    <source>
        <dbReference type="EMBL" id="KZE66094.1"/>
    </source>
</evidence>
<organism evidence="4 5">
    <name type="scientific">Fictibacillus phosphorivorans</name>
    <dbReference type="NCBI Taxonomy" id="1221500"/>
    <lineage>
        <taxon>Bacteria</taxon>
        <taxon>Bacillati</taxon>
        <taxon>Bacillota</taxon>
        <taxon>Bacilli</taxon>
        <taxon>Bacillales</taxon>
        <taxon>Fictibacillaceae</taxon>
        <taxon>Fictibacillus</taxon>
    </lineage>
</organism>
<keyword evidence="1" id="KW-0808">Transferase</keyword>
<dbReference type="SUPFAM" id="SSF55729">
    <property type="entry name" value="Acyl-CoA N-acyltransferases (Nat)"/>
    <property type="match status" value="1"/>
</dbReference>
<dbReference type="EMBL" id="LRFC01000023">
    <property type="protein sequence ID" value="KZE66094.1"/>
    <property type="molecule type" value="Genomic_DNA"/>
</dbReference>
<proteinExistence type="predicted"/>
<dbReference type="RefSeq" id="WP_066241421.1">
    <property type="nucleotide sequence ID" value="NZ_LRFC01000023.1"/>
</dbReference>
<dbReference type="InterPro" id="IPR050832">
    <property type="entry name" value="Bact_Acetyltransf"/>
</dbReference>
<dbReference type="GO" id="GO:0016747">
    <property type="term" value="F:acyltransferase activity, transferring groups other than amino-acyl groups"/>
    <property type="evidence" value="ECO:0007669"/>
    <property type="project" value="InterPro"/>
</dbReference>
<dbReference type="AlphaFoldDB" id="A0A163R2L9"/>